<dbReference type="EMBL" id="BK015052">
    <property type="protein sequence ID" value="DAD89082.1"/>
    <property type="molecule type" value="Genomic_DNA"/>
</dbReference>
<sequence>MPNGKLSSLNRLCRYTPFMKIIHIHSFSSFFCPLNG</sequence>
<organism evidence="1">
    <name type="scientific">Siphoviridae sp. ctv0N24</name>
    <dbReference type="NCBI Taxonomy" id="2826509"/>
    <lineage>
        <taxon>Viruses</taxon>
        <taxon>Duplodnaviria</taxon>
        <taxon>Heunggongvirae</taxon>
        <taxon>Uroviricota</taxon>
        <taxon>Caudoviricetes</taxon>
    </lineage>
</organism>
<protein>
    <submittedName>
        <fullName evidence="1">Uncharacterized protein</fullName>
    </submittedName>
</protein>
<reference evidence="1" key="1">
    <citation type="journal article" date="2021" name="Proc. Natl. Acad. Sci. U.S.A.">
        <title>A Catalog of Tens of Thousands of Viruses from Human Metagenomes Reveals Hidden Associations with Chronic Diseases.</title>
        <authorList>
            <person name="Tisza M.J."/>
            <person name="Buck C.B."/>
        </authorList>
    </citation>
    <scope>NUCLEOTIDE SEQUENCE</scope>
    <source>
        <strain evidence="1">Ctv0N24</strain>
    </source>
</reference>
<evidence type="ECO:0000313" key="1">
    <source>
        <dbReference type="EMBL" id="DAD89082.1"/>
    </source>
</evidence>
<proteinExistence type="predicted"/>
<accession>A0A8S5N490</accession>
<name>A0A8S5N490_9CAUD</name>